<keyword evidence="3" id="KW-1185">Reference proteome</keyword>
<comment type="caution">
    <text evidence="2">The sequence shown here is derived from an EMBL/GenBank/DDBJ whole genome shotgun (WGS) entry which is preliminary data.</text>
</comment>
<reference evidence="2 3" key="1">
    <citation type="submission" date="2019-10" db="EMBL/GenBank/DDBJ databases">
        <title>Deinococcus sp. isolated from soil.</title>
        <authorList>
            <person name="Li Y."/>
            <person name="Wang J."/>
        </authorList>
    </citation>
    <scope>NUCLEOTIDE SEQUENCE [LARGE SCALE GENOMIC DNA]</scope>
    <source>
        <strain evidence="2 3">SDU3-2</strain>
    </source>
</reference>
<feature type="region of interest" description="Disordered" evidence="1">
    <location>
        <begin position="118"/>
        <end position="138"/>
    </location>
</feature>
<accession>A0A7X1NYV5</accession>
<protein>
    <submittedName>
        <fullName evidence="2">Uncharacterized protein</fullName>
    </submittedName>
</protein>
<evidence type="ECO:0000256" key="1">
    <source>
        <dbReference type="SAM" id="MobiDB-lite"/>
    </source>
</evidence>
<dbReference type="Proteomes" id="UP000484842">
    <property type="component" value="Unassembled WGS sequence"/>
</dbReference>
<name>A0A7X1NYV5_9DEIO</name>
<evidence type="ECO:0000313" key="2">
    <source>
        <dbReference type="EMBL" id="MPY67859.1"/>
    </source>
</evidence>
<sequence>MERPAERLRTIANAHPELPTTVEHVLELPELCPRTRNPAPGSTLTLRYAAGERLLELFSLDHYIDAFMGHTVVRDMEVFVQVAAQDAANAAGVPVTASADVGLVGLRQRQRVTVVAHPEPQMEGEGETGQGAAEYGGP</sequence>
<proteinExistence type="predicted"/>
<dbReference type="AlphaFoldDB" id="A0A7X1NYV5"/>
<organism evidence="2 3">
    <name type="scientific">Deinococcus terrestris</name>
    <dbReference type="NCBI Taxonomy" id="2651870"/>
    <lineage>
        <taxon>Bacteria</taxon>
        <taxon>Thermotogati</taxon>
        <taxon>Deinococcota</taxon>
        <taxon>Deinococci</taxon>
        <taxon>Deinococcales</taxon>
        <taxon>Deinococcaceae</taxon>
        <taxon>Deinococcus</taxon>
    </lineage>
</organism>
<dbReference type="EMBL" id="WBSL01000010">
    <property type="protein sequence ID" value="MPY67859.1"/>
    <property type="molecule type" value="Genomic_DNA"/>
</dbReference>
<gene>
    <name evidence="2" type="ORF">F8S09_14410</name>
</gene>
<evidence type="ECO:0000313" key="3">
    <source>
        <dbReference type="Proteomes" id="UP000484842"/>
    </source>
</evidence>